<feature type="region of interest" description="Disordered" evidence="1">
    <location>
        <begin position="404"/>
        <end position="434"/>
    </location>
</feature>
<feature type="compositionally biased region" description="Pro residues" evidence="1">
    <location>
        <begin position="577"/>
        <end position="590"/>
    </location>
</feature>
<evidence type="ECO:0000313" key="3">
    <source>
        <dbReference type="EMBL" id="KAJ7677665.1"/>
    </source>
</evidence>
<proteinExistence type="predicted"/>
<gene>
    <name evidence="3" type="ORF">B0H17DRAFT_1015695</name>
</gene>
<organism evidence="3 4">
    <name type="scientific">Mycena rosella</name>
    <name type="common">Pink bonnet</name>
    <name type="synonym">Agaricus rosellus</name>
    <dbReference type="NCBI Taxonomy" id="1033263"/>
    <lineage>
        <taxon>Eukaryota</taxon>
        <taxon>Fungi</taxon>
        <taxon>Dikarya</taxon>
        <taxon>Basidiomycota</taxon>
        <taxon>Agaricomycotina</taxon>
        <taxon>Agaricomycetes</taxon>
        <taxon>Agaricomycetidae</taxon>
        <taxon>Agaricales</taxon>
        <taxon>Marasmiineae</taxon>
        <taxon>Mycenaceae</taxon>
        <taxon>Mycena</taxon>
    </lineage>
</organism>
<dbReference type="PANTHER" id="PTHR13357">
    <property type="entry name" value="SH3 ADAPTER PROTEIN SPIN90 NCK INTERACTING PROTEIN WITH SH3 DOMAIN"/>
    <property type="match status" value="1"/>
</dbReference>
<dbReference type="GO" id="GO:0051666">
    <property type="term" value="P:actin cortical patch localization"/>
    <property type="evidence" value="ECO:0007669"/>
    <property type="project" value="TreeGrafter"/>
</dbReference>
<dbReference type="GO" id="GO:0030479">
    <property type="term" value="C:actin cortical patch"/>
    <property type="evidence" value="ECO:0007669"/>
    <property type="project" value="TreeGrafter"/>
</dbReference>
<dbReference type="GO" id="GO:0006897">
    <property type="term" value="P:endocytosis"/>
    <property type="evidence" value="ECO:0007669"/>
    <property type="project" value="TreeGrafter"/>
</dbReference>
<comment type="caution">
    <text evidence="3">The sequence shown here is derived from an EMBL/GenBank/DDBJ whole genome shotgun (WGS) entry which is preliminary data.</text>
</comment>
<protein>
    <recommendedName>
        <fullName evidence="2">SPIN90/Ldb17 leucine-rich domain-containing protein</fullName>
    </recommendedName>
</protein>
<feature type="domain" description="SPIN90/Ldb17 leucine-rich" evidence="2">
    <location>
        <begin position="213"/>
        <end position="364"/>
    </location>
</feature>
<feature type="region of interest" description="Disordered" evidence="1">
    <location>
        <begin position="468"/>
        <end position="489"/>
    </location>
</feature>
<feature type="compositionally biased region" description="Polar residues" evidence="1">
    <location>
        <begin position="470"/>
        <end position="479"/>
    </location>
</feature>
<evidence type="ECO:0000313" key="4">
    <source>
        <dbReference type="Proteomes" id="UP001221757"/>
    </source>
</evidence>
<feature type="compositionally biased region" description="Polar residues" evidence="1">
    <location>
        <begin position="604"/>
        <end position="614"/>
    </location>
</feature>
<dbReference type="PANTHER" id="PTHR13357:SF1">
    <property type="entry name" value="NCK-INTERACTING PROTEIN WITH SH3 DOMAIN"/>
    <property type="match status" value="1"/>
</dbReference>
<evidence type="ECO:0000256" key="1">
    <source>
        <dbReference type="SAM" id="MobiDB-lite"/>
    </source>
</evidence>
<dbReference type="Proteomes" id="UP001221757">
    <property type="component" value="Unassembled WGS sequence"/>
</dbReference>
<dbReference type="GO" id="GO:0071933">
    <property type="term" value="F:Arp2/3 complex binding"/>
    <property type="evidence" value="ECO:0007669"/>
    <property type="project" value="TreeGrafter"/>
</dbReference>
<accession>A0AAD7D4A4</accession>
<dbReference type="InterPro" id="IPR030125">
    <property type="entry name" value="SPIN90/Ldb17"/>
</dbReference>
<evidence type="ECO:0000259" key="2">
    <source>
        <dbReference type="Pfam" id="PF09431"/>
    </source>
</evidence>
<sequence length="636" mass="70291">MEDDLGIVYLVENAQQFWSELEDILELPKDEVHTLTLLDATLKRYLALCAAYHEQYLQSPLQLEHACNLIIESELFAFHSERMCEIMTEDARSNTDPHAQLIFYHVLLCHGRRRADFFRSHKRWAPLLPFLMDHVLVEIDPDVEDAYFGNAGASTHAAAEPVPIEAKLRGLCIKLLYEVCRVQKFSVQDLRIFDDAFIDYMFDLVEQTRQMQDETFNYSVIKLIVALNEQFMVASLSNESDALAPALAPSEPKNRVLRVLMRRLGSSKTFGENMIFMLNRAQRTPEDLCMQLLVLKILYLLFTTKGTSEYFYTNDLCVLVDVFLRELVDLGDESESLRHTYLRVLHPLLTKTQLRDIPYKRPQIVFALESLTGHSGIRDINATTRRLVERCLSGDWCVQLRKTHAQDPMSDDDAHRGSGSSEASARTTSSNLNLNAPAMSASAQLERSAPGNARTLKSSKSAEFLKGYATGQQQQQHRSGSALEGVRRPSNASSINLVAGATAPMGSHTYTLPLPTRKGSADSGPVGGAYADRHRAAAHTSAPALPTHLAPGPIAGTASLPPSPTTPPSSSLQVHVQPPPPQRRSAPPPPPKRRKPPAIPVTRANGSNTALGVGGTTITTIRSSAVSSSPLARTHF</sequence>
<reference evidence="3" key="1">
    <citation type="submission" date="2023-03" db="EMBL/GenBank/DDBJ databases">
        <title>Massive genome expansion in bonnet fungi (Mycena s.s.) driven by repeated elements and novel gene families across ecological guilds.</title>
        <authorList>
            <consortium name="Lawrence Berkeley National Laboratory"/>
            <person name="Harder C.B."/>
            <person name="Miyauchi S."/>
            <person name="Viragh M."/>
            <person name="Kuo A."/>
            <person name="Thoen E."/>
            <person name="Andreopoulos B."/>
            <person name="Lu D."/>
            <person name="Skrede I."/>
            <person name="Drula E."/>
            <person name="Henrissat B."/>
            <person name="Morin E."/>
            <person name="Kohler A."/>
            <person name="Barry K."/>
            <person name="LaButti K."/>
            <person name="Morin E."/>
            <person name="Salamov A."/>
            <person name="Lipzen A."/>
            <person name="Mereny Z."/>
            <person name="Hegedus B."/>
            <person name="Baldrian P."/>
            <person name="Stursova M."/>
            <person name="Weitz H."/>
            <person name="Taylor A."/>
            <person name="Grigoriev I.V."/>
            <person name="Nagy L.G."/>
            <person name="Martin F."/>
            <person name="Kauserud H."/>
        </authorList>
    </citation>
    <scope>NUCLEOTIDE SEQUENCE</scope>
    <source>
        <strain evidence="3">CBHHK067</strain>
    </source>
</reference>
<dbReference type="EMBL" id="JARKIE010000136">
    <property type="protein sequence ID" value="KAJ7677665.1"/>
    <property type="molecule type" value="Genomic_DNA"/>
</dbReference>
<feature type="compositionally biased region" description="Polar residues" evidence="1">
    <location>
        <begin position="418"/>
        <end position="434"/>
    </location>
</feature>
<name>A0AAD7D4A4_MYCRO</name>
<keyword evidence="4" id="KW-1185">Reference proteome</keyword>
<dbReference type="GO" id="GO:0000147">
    <property type="term" value="P:actin cortical patch assembly"/>
    <property type="evidence" value="ECO:0007669"/>
    <property type="project" value="TreeGrafter"/>
</dbReference>
<dbReference type="InterPro" id="IPR018556">
    <property type="entry name" value="SPIN90/Ldb17_LRD"/>
</dbReference>
<dbReference type="AlphaFoldDB" id="A0AAD7D4A4"/>
<feature type="region of interest" description="Disordered" evidence="1">
    <location>
        <begin position="509"/>
        <end position="614"/>
    </location>
</feature>
<dbReference type="Pfam" id="PF09431">
    <property type="entry name" value="SPIN90_LRD"/>
    <property type="match status" value="1"/>
</dbReference>